<dbReference type="EMBL" id="ML143387">
    <property type="protein sequence ID" value="TBU35141.1"/>
    <property type="molecule type" value="Genomic_DNA"/>
</dbReference>
<dbReference type="OrthoDB" id="2804448at2759"/>
<protein>
    <submittedName>
        <fullName evidence="3">Uncharacterized protein</fullName>
    </submittedName>
</protein>
<gene>
    <name evidence="4" type="ORF">BD310DRAFT_954457</name>
    <name evidence="3" type="ORF">BD311DRAFT_773292</name>
</gene>
<dbReference type="Proteomes" id="UP000292082">
    <property type="component" value="Unassembled WGS sequence"/>
</dbReference>
<reference evidence="3 5" key="1">
    <citation type="submission" date="2019-01" db="EMBL/GenBank/DDBJ databases">
        <title>Draft genome sequences of three monokaryotic isolates of the white-rot basidiomycete fungus Dichomitus squalens.</title>
        <authorList>
            <consortium name="DOE Joint Genome Institute"/>
            <person name="Lopez S.C."/>
            <person name="Andreopoulos B."/>
            <person name="Pangilinan J."/>
            <person name="Lipzen A."/>
            <person name="Riley R."/>
            <person name="Ahrendt S."/>
            <person name="Ng V."/>
            <person name="Barry K."/>
            <person name="Daum C."/>
            <person name="Grigoriev I.V."/>
            <person name="Hilden K.S."/>
            <person name="Makela M.R."/>
            <person name="de Vries R.P."/>
        </authorList>
    </citation>
    <scope>NUCLEOTIDE SEQUENCE [LARGE SCALE GENOMIC DNA]</scope>
    <source>
        <strain evidence="4 5">CBS 464.89</strain>
        <strain evidence="3">OM18370.1</strain>
    </source>
</reference>
<organism evidence="3">
    <name type="scientific">Dichomitus squalens</name>
    <dbReference type="NCBI Taxonomy" id="114155"/>
    <lineage>
        <taxon>Eukaryota</taxon>
        <taxon>Fungi</taxon>
        <taxon>Dikarya</taxon>
        <taxon>Basidiomycota</taxon>
        <taxon>Agaricomycotina</taxon>
        <taxon>Agaricomycetes</taxon>
        <taxon>Polyporales</taxon>
        <taxon>Polyporaceae</taxon>
        <taxon>Dichomitus</taxon>
    </lineage>
</organism>
<evidence type="ECO:0000256" key="2">
    <source>
        <dbReference type="SAM" id="MobiDB-lite"/>
    </source>
</evidence>
<proteinExistence type="predicted"/>
<sequence length="363" mass="40221">MVSADELCALQEENLQIRSQIADAKANLHHIDGNPQSTANHNEQLSQLSEEAAQRDAEYARSRERLSAKIEAMRGKCKAEKEMGSKLRESISEAETQVSDIERMNEEQSGRLQDLRDDLTRAQGSAVPFDFCAFLGDVGGETGAPPTVSVPAPQSALVLPEAVTSLCAPGGFLAKKRQEVILSSTRAGSRCLVLAPTHLYNPKSNNSEGGWQVTERVSQPPENTELFYRENTTHWSYLGTFQFVAQEERSLQDFGRMAKEAMQVIRDNTTLFPEMIPPILKGLIRNMYDCGLLKVTYTAWRRVGFNEGLADALRATFQPPRLIGESTVIPVPKPGSWLNHRVPTKRDREEDLGVGSHKKSKGA</sequence>
<evidence type="ECO:0000313" key="3">
    <source>
        <dbReference type="EMBL" id="TBU35141.1"/>
    </source>
</evidence>
<evidence type="ECO:0000256" key="1">
    <source>
        <dbReference type="SAM" id="Coils"/>
    </source>
</evidence>
<keyword evidence="1" id="KW-0175">Coiled coil</keyword>
<keyword evidence="5" id="KW-1185">Reference proteome</keyword>
<dbReference type="EMBL" id="ML145085">
    <property type="protein sequence ID" value="TBU64963.1"/>
    <property type="molecule type" value="Genomic_DNA"/>
</dbReference>
<dbReference type="AlphaFoldDB" id="A0A4Q9N7G9"/>
<feature type="region of interest" description="Disordered" evidence="2">
    <location>
        <begin position="334"/>
        <end position="363"/>
    </location>
</feature>
<feature type="coiled-coil region" evidence="1">
    <location>
        <begin position="63"/>
        <end position="118"/>
    </location>
</feature>
<dbReference type="Proteomes" id="UP000292957">
    <property type="component" value="Unassembled WGS sequence"/>
</dbReference>
<dbReference type="OMA" id="KWFYAGT"/>
<evidence type="ECO:0000313" key="5">
    <source>
        <dbReference type="Proteomes" id="UP000292082"/>
    </source>
</evidence>
<evidence type="ECO:0000313" key="4">
    <source>
        <dbReference type="EMBL" id="TBU64963.1"/>
    </source>
</evidence>
<accession>A0A4Q9N7G9</accession>
<name>A0A4Q9N7G9_9APHY</name>